<sequence>MEGGMNNEITPRGLQLPYALSDLESLVSANDAIKGQQYHCPNCRDAVTLRRGEERAAHFAHRPGTGCNTESAIHKIAKRLIADTINLNATSSDRTITIVRECEHCGQAVDQLLPAKTFTSADEEVRIGEYRCDAVGYRESAIALGVEIRHTHAVDDVKSGSLAVPWIELDAQAVIANPFRWEALASRLKTALCGPCKNEVKSIVQAATRWKIPRHLYSPVFNPDRSQFIAGKEACWKCKNVIPVFWWKGVPFAETAPPEPRPPTIQFRYSKQFGGKYWANTCPQCKSTQGDNFLFLFDNGPLRSSRLPLRHIPGVHGDVTISTGPGAVNEFINKVFGKYP</sequence>
<evidence type="ECO:0000259" key="1">
    <source>
        <dbReference type="Pfam" id="PF25164"/>
    </source>
</evidence>
<feature type="domain" description="Competence protein CoiA-like N-terminal" evidence="1">
    <location>
        <begin position="33"/>
        <end position="69"/>
    </location>
</feature>
<keyword evidence="3" id="KW-1185">Reference proteome</keyword>
<dbReference type="HOGENOM" id="CLU_836654_0_0_6"/>
<organism evidence="2 3">
    <name type="scientific">Marinobacter nanhaiticus D15-8W</name>
    <dbReference type="NCBI Taxonomy" id="626887"/>
    <lineage>
        <taxon>Bacteria</taxon>
        <taxon>Pseudomonadati</taxon>
        <taxon>Pseudomonadota</taxon>
        <taxon>Gammaproteobacteria</taxon>
        <taxon>Pseudomonadales</taxon>
        <taxon>Marinobacteraceae</taxon>
        <taxon>Marinobacter</taxon>
    </lineage>
</organism>
<dbReference type="eggNOG" id="COG4469">
    <property type="taxonomic scope" value="Bacteria"/>
</dbReference>
<gene>
    <name evidence="2" type="ORF">J057_00599</name>
</gene>
<dbReference type="PATRIC" id="fig|626887.3.peg.113"/>
<dbReference type="AlphaFoldDB" id="N6WA52"/>
<dbReference type="STRING" id="626887.J057_00599"/>
<dbReference type="InterPro" id="IPR057253">
    <property type="entry name" value="CoiA-like_N"/>
</dbReference>
<dbReference type="Proteomes" id="UP000013165">
    <property type="component" value="Unassembled WGS sequence"/>
</dbReference>
<proteinExistence type="predicted"/>
<dbReference type="OrthoDB" id="4212451at2"/>
<comment type="caution">
    <text evidence="2">The sequence shown here is derived from an EMBL/GenBank/DDBJ whole genome shotgun (WGS) entry which is preliminary data.</text>
</comment>
<dbReference type="EMBL" id="APLQ01000005">
    <property type="protein sequence ID" value="ENO17119.2"/>
    <property type="molecule type" value="Genomic_DNA"/>
</dbReference>
<protein>
    <recommendedName>
        <fullName evidence="1">Competence protein CoiA-like N-terminal domain-containing protein</fullName>
    </recommendedName>
</protein>
<dbReference type="Pfam" id="PF25164">
    <property type="entry name" value="CoiA_N"/>
    <property type="match status" value="1"/>
</dbReference>
<evidence type="ECO:0000313" key="3">
    <source>
        <dbReference type="Proteomes" id="UP000013165"/>
    </source>
</evidence>
<evidence type="ECO:0000313" key="2">
    <source>
        <dbReference type="EMBL" id="ENO17119.2"/>
    </source>
</evidence>
<name>N6WA52_9GAMM</name>
<reference evidence="2 3" key="1">
    <citation type="journal article" date="2013" name="Genome Announc.">
        <title>Genome Sequence of the Polycyclic Aromatic Hydrocarbon-Degrading Bacterium Strain Marinobacter nanhaiticus D15-8WT.</title>
        <authorList>
            <person name="Cui Z."/>
            <person name="Gao W."/>
            <person name="Li Q."/>
            <person name="Xu G."/>
            <person name="Zheng L."/>
        </authorList>
    </citation>
    <scope>NUCLEOTIDE SEQUENCE [LARGE SCALE GENOMIC DNA]</scope>
    <source>
        <strain evidence="2 3">D15-8W</strain>
    </source>
</reference>
<accession>N6WA52</accession>